<dbReference type="PANTHER" id="PTHR30472:SF24">
    <property type="entry name" value="FERRIC ENTEROBACTIN TRANSPORT SYSTEM PERMEASE PROTEIN FEPG"/>
    <property type="match status" value="1"/>
</dbReference>
<dbReference type="Pfam" id="PF01032">
    <property type="entry name" value="FecCD"/>
    <property type="match status" value="1"/>
</dbReference>
<dbReference type="Gene3D" id="1.10.3470.10">
    <property type="entry name" value="ABC transporter involved in vitamin B12 uptake, BtuC"/>
    <property type="match status" value="1"/>
</dbReference>
<feature type="transmembrane region" description="Helical" evidence="8">
    <location>
        <begin position="21"/>
        <end position="44"/>
    </location>
</feature>
<feature type="transmembrane region" description="Helical" evidence="8">
    <location>
        <begin position="207"/>
        <end position="226"/>
    </location>
</feature>
<keyword evidence="7 8" id="KW-0472">Membrane</keyword>
<evidence type="ECO:0000256" key="6">
    <source>
        <dbReference type="ARBA" id="ARBA00022989"/>
    </source>
</evidence>
<feature type="transmembrane region" description="Helical" evidence="8">
    <location>
        <begin position="132"/>
        <end position="151"/>
    </location>
</feature>
<feature type="transmembrane region" description="Helical" evidence="8">
    <location>
        <begin position="108"/>
        <end position="126"/>
    </location>
</feature>
<dbReference type="PANTHER" id="PTHR30472">
    <property type="entry name" value="FERRIC ENTEROBACTIN TRANSPORT SYSTEM PERMEASE PROTEIN"/>
    <property type="match status" value="1"/>
</dbReference>
<dbReference type="GO" id="GO:0005886">
    <property type="term" value="C:plasma membrane"/>
    <property type="evidence" value="ECO:0007669"/>
    <property type="project" value="UniProtKB-SubCell"/>
</dbReference>
<name>A0A6N3B0K1_9FIRM</name>
<dbReference type="RefSeq" id="WP_022071051.1">
    <property type="nucleotide sequence ID" value="NZ_CACRUE010000023.1"/>
</dbReference>
<feature type="transmembrane region" description="Helical" evidence="8">
    <location>
        <begin position="293"/>
        <end position="315"/>
    </location>
</feature>
<evidence type="ECO:0000256" key="7">
    <source>
        <dbReference type="ARBA" id="ARBA00023136"/>
    </source>
</evidence>
<comment type="subcellular location">
    <subcellularLocation>
        <location evidence="1">Cell membrane</location>
        <topology evidence="1">Multi-pass membrane protein</topology>
    </subcellularLocation>
</comment>
<comment type="similarity">
    <text evidence="2">Belongs to the binding-protein-dependent transport system permease family. FecCD subfamily.</text>
</comment>
<proteinExistence type="inferred from homology"/>
<protein>
    <submittedName>
        <fullName evidence="9">Ferric enterobactin transport system permease protein FepG</fullName>
    </submittedName>
</protein>
<evidence type="ECO:0000256" key="4">
    <source>
        <dbReference type="ARBA" id="ARBA00022475"/>
    </source>
</evidence>
<feature type="transmembrane region" description="Helical" evidence="8">
    <location>
        <begin position="270"/>
        <end position="286"/>
    </location>
</feature>
<feature type="transmembrane region" description="Helical" evidence="8">
    <location>
        <begin position="247"/>
        <end position="264"/>
    </location>
</feature>
<evidence type="ECO:0000313" key="9">
    <source>
        <dbReference type="EMBL" id="VYT96277.1"/>
    </source>
</evidence>
<dbReference type="SUPFAM" id="SSF81345">
    <property type="entry name" value="ABC transporter involved in vitamin B12 uptake, BtuC"/>
    <property type="match status" value="1"/>
</dbReference>
<evidence type="ECO:0000256" key="2">
    <source>
        <dbReference type="ARBA" id="ARBA00007935"/>
    </source>
</evidence>
<dbReference type="EMBL" id="CACRUE010000023">
    <property type="protein sequence ID" value="VYT96277.1"/>
    <property type="molecule type" value="Genomic_DNA"/>
</dbReference>
<gene>
    <name evidence="9" type="primary">fepG</name>
    <name evidence="9" type="ORF">IBLFYP30_00193</name>
</gene>
<sequence>MIMRSTNNSIIIKHAYYKRRAYAIIANVSLIAIVLCICIMMLLYGNTNYSLDVVIRVLRGENIQGATFAIATLRLPRMLSGLLVGIAFGIAGNTFQTMLRNPLASPDIIGVTSGSSVAAVFCILVLGLSGPAVSIISVISGLLVSMLIYLLSKDISFSGSRLILIGIGIQAMLQAAISFLLLKASQYDVPGAMRWLSGSLNGMTMKGIPTLFIVVMVFGIISLLFTKYLQVLELGDEFATTLGIRLNLVRIILILSAVFLIAFATSTTGPIAFVAFLAGPIASKIVGRGSSNVLASGLVGALLVLSSDMIGQYVFSTRFPVGVITGILGAPYMLFLLICINRRGE</sequence>
<keyword evidence="5 8" id="KW-0812">Transmembrane</keyword>
<dbReference type="AlphaFoldDB" id="A0A6N3B0K1"/>
<keyword evidence="3" id="KW-0813">Transport</keyword>
<dbReference type="CDD" id="cd06550">
    <property type="entry name" value="TM_ABC_iron-siderophores_like"/>
    <property type="match status" value="1"/>
</dbReference>
<evidence type="ECO:0000256" key="5">
    <source>
        <dbReference type="ARBA" id="ARBA00022692"/>
    </source>
</evidence>
<feature type="transmembrane region" description="Helical" evidence="8">
    <location>
        <begin position="321"/>
        <end position="340"/>
    </location>
</feature>
<feature type="transmembrane region" description="Helical" evidence="8">
    <location>
        <begin position="78"/>
        <end position="96"/>
    </location>
</feature>
<evidence type="ECO:0000256" key="3">
    <source>
        <dbReference type="ARBA" id="ARBA00022448"/>
    </source>
</evidence>
<reference evidence="9" key="1">
    <citation type="submission" date="2019-11" db="EMBL/GenBank/DDBJ databases">
        <authorList>
            <person name="Feng L."/>
        </authorList>
    </citation>
    <scope>NUCLEOTIDE SEQUENCE</scope>
    <source>
        <strain evidence="9">IbartlettiiLFYP30</strain>
    </source>
</reference>
<keyword evidence="6 8" id="KW-1133">Transmembrane helix</keyword>
<evidence type="ECO:0000256" key="1">
    <source>
        <dbReference type="ARBA" id="ARBA00004651"/>
    </source>
</evidence>
<dbReference type="InterPro" id="IPR037294">
    <property type="entry name" value="ABC_BtuC-like"/>
</dbReference>
<keyword evidence="4" id="KW-1003">Cell membrane</keyword>
<organism evidence="9">
    <name type="scientific">Intestinibacter bartlettii</name>
    <dbReference type="NCBI Taxonomy" id="261299"/>
    <lineage>
        <taxon>Bacteria</taxon>
        <taxon>Bacillati</taxon>
        <taxon>Bacillota</taxon>
        <taxon>Clostridia</taxon>
        <taxon>Peptostreptococcales</taxon>
        <taxon>Peptostreptococcaceae</taxon>
        <taxon>Intestinibacter</taxon>
    </lineage>
</organism>
<dbReference type="GO" id="GO:0022857">
    <property type="term" value="F:transmembrane transporter activity"/>
    <property type="evidence" value="ECO:0007669"/>
    <property type="project" value="InterPro"/>
</dbReference>
<feature type="transmembrane region" description="Helical" evidence="8">
    <location>
        <begin position="163"/>
        <end position="187"/>
    </location>
</feature>
<dbReference type="InterPro" id="IPR000522">
    <property type="entry name" value="ABC_transptr_permease_BtuC"/>
</dbReference>
<dbReference type="GO" id="GO:0033214">
    <property type="term" value="P:siderophore-iron import into cell"/>
    <property type="evidence" value="ECO:0007669"/>
    <property type="project" value="TreeGrafter"/>
</dbReference>
<evidence type="ECO:0000256" key="8">
    <source>
        <dbReference type="SAM" id="Phobius"/>
    </source>
</evidence>
<accession>A0A6N3B0K1</accession>